<feature type="domain" description="VWFA" evidence="3">
    <location>
        <begin position="447"/>
        <end position="627"/>
    </location>
</feature>
<gene>
    <name evidence="4" type="primary">bchI_2</name>
    <name evidence="4" type="ORF">OXPF_27730</name>
</gene>
<evidence type="ECO:0000313" key="5">
    <source>
        <dbReference type="Proteomes" id="UP000050326"/>
    </source>
</evidence>
<dbReference type="GO" id="GO:0016851">
    <property type="term" value="F:magnesium chelatase activity"/>
    <property type="evidence" value="ECO:0007669"/>
    <property type="project" value="UniProtKB-EC"/>
</dbReference>
<keyword evidence="4" id="KW-0436">Ligase</keyword>
<dbReference type="CDD" id="cd00009">
    <property type="entry name" value="AAA"/>
    <property type="match status" value="1"/>
</dbReference>
<dbReference type="GO" id="GO:0016887">
    <property type="term" value="F:ATP hydrolysis activity"/>
    <property type="evidence" value="ECO:0007669"/>
    <property type="project" value="InterPro"/>
</dbReference>
<dbReference type="InterPro" id="IPR041628">
    <property type="entry name" value="ChlI/MoxR_AAA_lid"/>
</dbReference>
<dbReference type="Gene3D" id="3.40.50.300">
    <property type="entry name" value="P-loop containing nucleotide triphosphate hydrolases"/>
    <property type="match status" value="1"/>
</dbReference>
<dbReference type="PANTHER" id="PTHR35023">
    <property type="entry name" value="CHELATASE-RELATED"/>
    <property type="match status" value="1"/>
</dbReference>
<dbReference type="GO" id="GO:0005524">
    <property type="term" value="F:ATP binding"/>
    <property type="evidence" value="ECO:0007669"/>
    <property type="project" value="InterPro"/>
</dbReference>
<comment type="caution">
    <text evidence="4">The sequence shown here is derived from an EMBL/GenBank/DDBJ whole genome shotgun (WGS) entry which is preliminary data.</text>
</comment>
<dbReference type="InterPro" id="IPR041702">
    <property type="entry name" value="BchD/ChlD_VWA"/>
</dbReference>
<dbReference type="PANTHER" id="PTHR35023:SF1">
    <property type="entry name" value="MG-PROTOPORPHYRIN IX CHELATASE"/>
    <property type="match status" value="1"/>
</dbReference>
<dbReference type="InterPro" id="IPR052989">
    <property type="entry name" value="Mg-chelatase_DI-like"/>
</dbReference>
<dbReference type="SMART" id="SM00382">
    <property type="entry name" value="AAA"/>
    <property type="match status" value="1"/>
</dbReference>
<dbReference type="InterPro" id="IPR011704">
    <property type="entry name" value="ATPase_dyneun-rel_AAA"/>
</dbReference>
<dbReference type="SUPFAM" id="SSF53300">
    <property type="entry name" value="vWA-like"/>
    <property type="match status" value="1"/>
</dbReference>
<dbReference type="RefSeq" id="WP_152967770.1">
    <property type="nucleotide sequence ID" value="NZ_LKET01000039.1"/>
</dbReference>
<dbReference type="Pfam" id="PF07728">
    <property type="entry name" value="AAA_5"/>
    <property type="match status" value="1"/>
</dbReference>
<dbReference type="InterPro" id="IPR003593">
    <property type="entry name" value="AAA+_ATPase"/>
</dbReference>
<dbReference type="SMART" id="SM00327">
    <property type="entry name" value="VWA"/>
    <property type="match status" value="1"/>
</dbReference>
<dbReference type="OrthoDB" id="9775079at2"/>
<dbReference type="EMBL" id="LKET01000039">
    <property type="protein sequence ID" value="KPU43332.1"/>
    <property type="molecule type" value="Genomic_DNA"/>
</dbReference>
<evidence type="ECO:0000313" key="4">
    <source>
        <dbReference type="EMBL" id="KPU43332.1"/>
    </source>
</evidence>
<dbReference type="PROSITE" id="PS50234">
    <property type="entry name" value="VWFA"/>
    <property type="match status" value="1"/>
</dbReference>
<feature type="region of interest" description="Disordered" evidence="2">
    <location>
        <begin position="299"/>
        <end position="333"/>
    </location>
</feature>
<organism evidence="4 5">
    <name type="scientific">Oxobacter pfennigii</name>
    <dbReference type="NCBI Taxonomy" id="36849"/>
    <lineage>
        <taxon>Bacteria</taxon>
        <taxon>Bacillati</taxon>
        <taxon>Bacillota</taxon>
        <taxon>Clostridia</taxon>
        <taxon>Eubacteriales</taxon>
        <taxon>Clostridiaceae</taxon>
        <taxon>Oxobacter</taxon>
    </lineage>
</organism>
<dbReference type="InterPro" id="IPR027417">
    <property type="entry name" value="P-loop_NTPase"/>
</dbReference>
<dbReference type="CDD" id="cd01451">
    <property type="entry name" value="vWA_Magnesium_chelatase"/>
    <property type="match status" value="1"/>
</dbReference>
<dbReference type="Pfam" id="PF13519">
    <property type="entry name" value="VWA_2"/>
    <property type="match status" value="1"/>
</dbReference>
<reference evidence="4 5" key="1">
    <citation type="submission" date="2015-09" db="EMBL/GenBank/DDBJ databases">
        <title>Genome sequence of Oxobacter pfennigii DSM 3222.</title>
        <authorList>
            <person name="Poehlein A."/>
            <person name="Bengelsdorf F.R."/>
            <person name="Schiel-Bengelsdorf B."/>
            <person name="Duerre P."/>
            <person name="Daniel R."/>
        </authorList>
    </citation>
    <scope>NUCLEOTIDE SEQUENCE [LARGE SCALE GENOMIC DNA]</scope>
    <source>
        <strain evidence="4 5">DSM 3222</strain>
    </source>
</reference>
<evidence type="ECO:0000259" key="3">
    <source>
        <dbReference type="PROSITE" id="PS50234"/>
    </source>
</evidence>
<dbReference type="STRING" id="36849.OXPF_27730"/>
<comment type="similarity">
    <text evidence="1">Belongs to the Mg-chelatase subunits D/I family.</text>
</comment>
<dbReference type="InterPro" id="IPR002035">
    <property type="entry name" value="VWF_A"/>
</dbReference>
<protein>
    <submittedName>
        <fullName evidence="4">Magnesium-chelatase 38 kDa subunit</fullName>
        <ecNumber evidence="4">6.6.1.1</ecNumber>
    </submittedName>
</protein>
<evidence type="ECO:0000256" key="2">
    <source>
        <dbReference type="SAM" id="MobiDB-lite"/>
    </source>
</evidence>
<name>A0A0P8WY82_9CLOT</name>
<dbReference type="Pfam" id="PF17863">
    <property type="entry name" value="AAA_lid_2"/>
    <property type="match status" value="1"/>
</dbReference>
<dbReference type="EC" id="6.6.1.1" evidence="4"/>
<dbReference type="AlphaFoldDB" id="A0A0P8WY82"/>
<dbReference type="SUPFAM" id="SSF52540">
    <property type="entry name" value="P-loop containing nucleoside triphosphate hydrolases"/>
    <property type="match status" value="1"/>
</dbReference>
<dbReference type="Gene3D" id="3.40.50.410">
    <property type="entry name" value="von Willebrand factor, type A domain"/>
    <property type="match status" value="1"/>
</dbReference>
<accession>A0A0P8WY82</accession>
<dbReference type="Proteomes" id="UP000050326">
    <property type="component" value="Unassembled WGS sequence"/>
</dbReference>
<sequence length="628" mass="70230">MDWKNVFPFCAILGQDDIKKALILNAVNPSIGGLLISGEKGTGKSTLVRGLAKVLRDIEVVELPLNVTEDRLIGTIDMEKAIKNGEKSFEPGIFKKADRNILYIDEVNLLSEYIVNCLLEVSASHINHVEREGISFSHPSKFILVGTMNPEEGKLRTQFLDRFGLYVEAKGSRLLEERKEIIKRRLEYEQNAEEYISKWRAETERLSQKISDAKKALSGVKISENIMKLAAEISKEGNCAGHRAELVTVETARAIAAFGQRKYVTAGDVKEAAKLTLPHRIRHFNEQQPIEYKECDQNQYENENDSEEYNNPEGTQQPKAQDPQHEDEDTENGVQGMAEQPDMAVPDDKGDVQQPGEVFEIKPINLKAADKKMRKGSGRRSRTKTNSLQGRYIRYTFPKGKIKDVAFDATLRAAAPYQKYREKNGMAVSIEDLDFREKIREKRTGNTIIFIVDASGSMGVRQRMKAVKGAILSILNDAYQKRDKVGMIAFRKNSAEHVLGITRSVDLAQKRLKDLPTGGRTPLAAGLYRGYELVKAARLKDPDIIPFIVVVSDGRANVSHSGGAPFEEALSIARSYRAEGIKSLVINTERDFIKLGLASKIADAMGAECISLEDLNERQIEYAVRSIV</sequence>
<evidence type="ECO:0000256" key="1">
    <source>
        <dbReference type="ARBA" id="ARBA00005799"/>
    </source>
</evidence>
<keyword evidence="5" id="KW-1185">Reference proteome</keyword>
<proteinExistence type="inferred from homology"/>
<dbReference type="PATRIC" id="fig|36849.3.peg.2927"/>
<dbReference type="Gene3D" id="1.10.8.80">
    <property type="entry name" value="Magnesium chelatase subunit I, C-Terminal domain"/>
    <property type="match status" value="1"/>
</dbReference>
<dbReference type="InterPro" id="IPR036465">
    <property type="entry name" value="vWFA_dom_sf"/>
</dbReference>